<evidence type="ECO:0000256" key="1">
    <source>
        <dbReference type="ARBA" id="ARBA00022801"/>
    </source>
</evidence>
<sequence>MDAFQKKKLRTTRGYVYTYYKIDGDDSLPALFFQHGWPDHAEMWSDVAAALSATKHPIIVPDLLGYDGTDKPTDPAEYRWDKMLADLIEIADKENADKLISIGHDMGSACASHLYCYYPDRVVGLINVNVPYAPPSRQPFDLDAFNDMAERTYGRPLFAYWNVHAAQDGPKVLKHDLNRLLDVLHGEGESLWEFLCVPNAFRNYLLHGGRSITVRPYAQNPAFRQAFIDRMSRDGFEGPQCWYLARKNNDQYEADRNLPEDRDKVNVPALFVGGKDDSVCRPEPLIQLVERGLLPKLEQKPLLDAGHWIPLEAPGELVDHIETWLKKHYS</sequence>
<keyword evidence="5" id="KW-1185">Reference proteome</keyword>
<dbReference type="InterPro" id="IPR000073">
    <property type="entry name" value="AB_hydrolase_1"/>
</dbReference>
<dbReference type="AlphaFoldDB" id="A0A6A6FA52"/>
<dbReference type="Pfam" id="PF00561">
    <property type="entry name" value="Abhydrolase_1"/>
    <property type="match status" value="1"/>
</dbReference>
<dbReference type="InterPro" id="IPR000639">
    <property type="entry name" value="Epox_hydrolase-like"/>
</dbReference>
<protein>
    <recommendedName>
        <fullName evidence="3">AB hydrolase-1 domain-containing protein</fullName>
    </recommendedName>
</protein>
<comment type="similarity">
    <text evidence="2">Belongs to the AB hydrolase superfamily. Epoxide hydrolase family.</text>
</comment>
<gene>
    <name evidence="4" type="ORF">CERZMDRAFT_45739</name>
</gene>
<dbReference type="Proteomes" id="UP000799539">
    <property type="component" value="Unassembled WGS sequence"/>
</dbReference>
<dbReference type="OrthoDB" id="284184at2759"/>
<reference evidence="4" key="1">
    <citation type="journal article" date="2020" name="Stud. Mycol.">
        <title>101 Dothideomycetes genomes: a test case for predicting lifestyles and emergence of pathogens.</title>
        <authorList>
            <person name="Haridas S."/>
            <person name="Albert R."/>
            <person name="Binder M."/>
            <person name="Bloem J."/>
            <person name="Labutti K."/>
            <person name="Salamov A."/>
            <person name="Andreopoulos B."/>
            <person name="Baker S."/>
            <person name="Barry K."/>
            <person name="Bills G."/>
            <person name="Bluhm B."/>
            <person name="Cannon C."/>
            <person name="Castanera R."/>
            <person name="Culley D."/>
            <person name="Daum C."/>
            <person name="Ezra D."/>
            <person name="Gonzalez J."/>
            <person name="Henrissat B."/>
            <person name="Kuo A."/>
            <person name="Liang C."/>
            <person name="Lipzen A."/>
            <person name="Lutzoni F."/>
            <person name="Magnuson J."/>
            <person name="Mondo S."/>
            <person name="Nolan M."/>
            <person name="Ohm R."/>
            <person name="Pangilinan J."/>
            <person name="Park H.-J."/>
            <person name="Ramirez L."/>
            <person name="Alfaro M."/>
            <person name="Sun H."/>
            <person name="Tritt A."/>
            <person name="Yoshinaga Y."/>
            <person name="Zwiers L.-H."/>
            <person name="Turgeon B."/>
            <person name="Goodwin S."/>
            <person name="Spatafora J."/>
            <person name="Crous P."/>
            <person name="Grigoriev I."/>
        </authorList>
    </citation>
    <scope>NUCLEOTIDE SEQUENCE</scope>
    <source>
        <strain evidence="4">SCOH1-5</strain>
    </source>
</reference>
<dbReference type="Gene3D" id="3.40.50.1820">
    <property type="entry name" value="alpha/beta hydrolase"/>
    <property type="match status" value="1"/>
</dbReference>
<keyword evidence="1" id="KW-0378">Hydrolase</keyword>
<dbReference type="GO" id="GO:0016787">
    <property type="term" value="F:hydrolase activity"/>
    <property type="evidence" value="ECO:0007669"/>
    <property type="project" value="UniProtKB-KW"/>
</dbReference>
<name>A0A6A6FA52_9PEZI</name>
<evidence type="ECO:0000259" key="3">
    <source>
        <dbReference type="Pfam" id="PF00561"/>
    </source>
</evidence>
<dbReference type="PANTHER" id="PTHR43329">
    <property type="entry name" value="EPOXIDE HYDROLASE"/>
    <property type="match status" value="1"/>
</dbReference>
<accession>A0A6A6FA52</accession>
<dbReference type="EMBL" id="ML992682">
    <property type="protein sequence ID" value="KAF2210276.1"/>
    <property type="molecule type" value="Genomic_DNA"/>
</dbReference>
<dbReference type="PRINTS" id="PR00412">
    <property type="entry name" value="EPOXHYDRLASE"/>
</dbReference>
<evidence type="ECO:0000256" key="2">
    <source>
        <dbReference type="ARBA" id="ARBA00038334"/>
    </source>
</evidence>
<evidence type="ECO:0000313" key="4">
    <source>
        <dbReference type="EMBL" id="KAF2210276.1"/>
    </source>
</evidence>
<organism evidence="4 5">
    <name type="scientific">Cercospora zeae-maydis SCOH1-5</name>
    <dbReference type="NCBI Taxonomy" id="717836"/>
    <lineage>
        <taxon>Eukaryota</taxon>
        <taxon>Fungi</taxon>
        <taxon>Dikarya</taxon>
        <taxon>Ascomycota</taxon>
        <taxon>Pezizomycotina</taxon>
        <taxon>Dothideomycetes</taxon>
        <taxon>Dothideomycetidae</taxon>
        <taxon>Mycosphaerellales</taxon>
        <taxon>Mycosphaerellaceae</taxon>
        <taxon>Cercospora</taxon>
    </lineage>
</organism>
<proteinExistence type="inferred from homology"/>
<dbReference type="InterPro" id="IPR029058">
    <property type="entry name" value="AB_hydrolase_fold"/>
</dbReference>
<feature type="domain" description="AB hydrolase-1" evidence="3">
    <location>
        <begin position="29"/>
        <end position="314"/>
    </location>
</feature>
<dbReference type="SUPFAM" id="SSF53474">
    <property type="entry name" value="alpha/beta-Hydrolases"/>
    <property type="match status" value="1"/>
</dbReference>
<evidence type="ECO:0000313" key="5">
    <source>
        <dbReference type="Proteomes" id="UP000799539"/>
    </source>
</evidence>